<dbReference type="PROSITE" id="PS50835">
    <property type="entry name" value="IG_LIKE"/>
    <property type="match status" value="1"/>
</dbReference>
<dbReference type="SMART" id="SM00327">
    <property type="entry name" value="VWA"/>
    <property type="match status" value="1"/>
</dbReference>
<dbReference type="PROSITE" id="PS00107">
    <property type="entry name" value="PROTEIN_KINASE_ATP"/>
    <property type="match status" value="1"/>
</dbReference>
<feature type="region of interest" description="Disordered" evidence="14">
    <location>
        <begin position="1"/>
        <end position="35"/>
    </location>
</feature>
<evidence type="ECO:0000256" key="15">
    <source>
        <dbReference type="SAM" id="Phobius"/>
    </source>
</evidence>
<dbReference type="InterPro" id="IPR011009">
    <property type="entry name" value="Kinase-like_dom_sf"/>
</dbReference>
<dbReference type="Gene3D" id="2.60.40.10">
    <property type="entry name" value="Immunoglobulins"/>
    <property type="match status" value="1"/>
</dbReference>
<keyword evidence="8" id="KW-0808">Transferase</keyword>
<dbReference type="eggNOG" id="KOG0200">
    <property type="taxonomic scope" value="Eukaryota"/>
</dbReference>
<feature type="domain" description="Ig-like" evidence="18">
    <location>
        <begin position="1087"/>
        <end position="1172"/>
    </location>
</feature>
<evidence type="ECO:0000256" key="1">
    <source>
        <dbReference type="ARBA" id="ARBA00004479"/>
    </source>
</evidence>
<dbReference type="InterPro" id="IPR008266">
    <property type="entry name" value="Tyr_kinase_AS"/>
</dbReference>
<dbReference type="GO" id="GO:0030154">
    <property type="term" value="P:cell differentiation"/>
    <property type="evidence" value="ECO:0007669"/>
    <property type="project" value="UniProtKB-ARBA"/>
</dbReference>
<dbReference type="SUPFAM" id="SSF56112">
    <property type="entry name" value="Protein kinase-like (PK-like)"/>
    <property type="match status" value="1"/>
</dbReference>
<dbReference type="InterPro" id="IPR036179">
    <property type="entry name" value="Ig-like_dom_sf"/>
</dbReference>
<evidence type="ECO:0000256" key="10">
    <source>
        <dbReference type="ARBA" id="ARBA00023170"/>
    </source>
</evidence>
<dbReference type="EMBL" id="GG666487">
    <property type="protein sequence ID" value="EEN64541.1"/>
    <property type="molecule type" value="Genomic_DNA"/>
</dbReference>
<dbReference type="PRINTS" id="PR00109">
    <property type="entry name" value="TYRKINASE"/>
</dbReference>
<dbReference type="PANTHER" id="PTHR24416:SF617">
    <property type="entry name" value="RET ONCOGENE, ISOFORM A"/>
    <property type="match status" value="1"/>
</dbReference>
<keyword evidence="4 15" id="KW-0812">Transmembrane</keyword>
<dbReference type="SMART" id="SM00219">
    <property type="entry name" value="TyrKc"/>
    <property type="match status" value="1"/>
</dbReference>
<evidence type="ECO:0000256" key="3">
    <source>
        <dbReference type="ARBA" id="ARBA00022553"/>
    </source>
</evidence>
<comment type="subcellular location">
    <subcellularLocation>
        <location evidence="1">Membrane</location>
        <topology evidence="1">Single-pass type I membrane protein</topology>
    </subcellularLocation>
</comment>
<comment type="catalytic activity">
    <reaction evidence="12">
        <text>L-tyrosyl-[protein] + ATP = O-phospho-L-tyrosyl-[protein] + ADP + H(+)</text>
        <dbReference type="Rhea" id="RHEA:10596"/>
        <dbReference type="Rhea" id="RHEA-COMP:10136"/>
        <dbReference type="Rhea" id="RHEA-COMP:20101"/>
        <dbReference type="ChEBI" id="CHEBI:15378"/>
        <dbReference type="ChEBI" id="CHEBI:30616"/>
        <dbReference type="ChEBI" id="CHEBI:46858"/>
        <dbReference type="ChEBI" id="CHEBI:61978"/>
        <dbReference type="ChEBI" id="CHEBI:456216"/>
        <dbReference type="EC" id="2.7.10.1"/>
    </reaction>
</comment>
<dbReference type="InterPro" id="IPR007110">
    <property type="entry name" value="Ig-like_dom"/>
</dbReference>
<gene>
    <name evidence="19" type="ORF">BRAFLDRAFT_92387</name>
</gene>
<dbReference type="InterPro" id="IPR002035">
    <property type="entry name" value="VWF_A"/>
</dbReference>
<dbReference type="InterPro" id="IPR002049">
    <property type="entry name" value="LE_dom"/>
</dbReference>
<evidence type="ECO:0000313" key="19">
    <source>
        <dbReference type="EMBL" id="EEN64541.1"/>
    </source>
</evidence>
<dbReference type="Gene3D" id="2.170.300.10">
    <property type="entry name" value="Tie2 ligand-binding domain superfamily"/>
    <property type="match status" value="2"/>
</dbReference>
<name>C3Y508_BRAFL</name>
<evidence type="ECO:0000256" key="12">
    <source>
        <dbReference type="ARBA" id="ARBA00051243"/>
    </source>
</evidence>
<dbReference type="eggNOG" id="KOG1218">
    <property type="taxonomic scope" value="Eukaryota"/>
</dbReference>
<dbReference type="Gene3D" id="1.10.510.10">
    <property type="entry name" value="Transferase(Phosphotransferase) domain 1"/>
    <property type="match status" value="1"/>
</dbReference>
<keyword evidence="13" id="KW-0547">Nucleotide-binding</keyword>
<keyword evidence="3" id="KW-0597">Phosphoprotein</keyword>
<evidence type="ECO:0000256" key="9">
    <source>
        <dbReference type="ARBA" id="ARBA00023157"/>
    </source>
</evidence>
<dbReference type="SMART" id="SM00181">
    <property type="entry name" value="EGF"/>
    <property type="match status" value="3"/>
</dbReference>
<dbReference type="PROSITE" id="PS00022">
    <property type="entry name" value="EGF_1"/>
    <property type="match status" value="3"/>
</dbReference>
<evidence type="ECO:0000256" key="13">
    <source>
        <dbReference type="PROSITE-ProRule" id="PRU10141"/>
    </source>
</evidence>
<dbReference type="InterPro" id="IPR050122">
    <property type="entry name" value="RTK"/>
</dbReference>
<feature type="binding site" evidence="13">
    <location>
        <position position="1371"/>
    </location>
    <ligand>
        <name>ATP</name>
        <dbReference type="ChEBI" id="CHEBI:30616"/>
    </ligand>
</feature>
<dbReference type="PROSITE" id="PS00109">
    <property type="entry name" value="PROTEIN_KINASE_TYR"/>
    <property type="match status" value="1"/>
</dbReference>
<dbReference type="CDD" id="cd00192">
    <property type="entry name" value="PTKc"/>
    <property type="match status" value="1"/>
</dbReference>
<dbReference type="FunFam" id="3.30.200.20:FF:000868">
    <property type="entry name" value="Uncharacterized protein"/>
    <property type="match status" value="1"/>
</dbReference>
<keyword evidence="10" id="KW-0675">Receptor</keyword>
<dbReference type="GO" id="GO:0005524">
    <property type="term" value="F:ATP binding"/>
    <property type="evidence" value="ECO:0007669"/>
    <property type="project" value="UniProtKB-UniRule"/>
</dbReference>
<dbReference type="InParanoid" id="C3Y508"/>
<evidence type="ECO:0000259" key="17">
    <source>
        <dbReference type="PROSITE" id="PS50234"/>
    </source>
</evidence>
<dbReference type="FunFam" id="2.60.40.10:FF:001720">
    <property type="entry name" value="Receptor protein-tyrosine kinase"/>
    <property type="match status" value="1"/>
</dbReference>
<dbReference type="GO" id="GO:0016020">
    <property type="term" value="C:membrane"/>
    <property type="evidence" value="ECO:0007669"/>
    <property type="project" value="UniProtKB-SubCell"/>
</dbReference>
<evidence type="ECO:0000256" key="14">
    <source>
        <dbReference type="SAM" id="MobiDB-lite"/>
    </source>
</evidence>
<dbReference type="PANTHER" id="PTHR24416">
    <property type="entry name" value="TYROSINE-PROTEIN KINASE RECEPTOR"/>
    <property type="match status" value="1"/>
</dbReference>
<feature type="compositionally biased region" description="Pro residues" evidence="14">
    <location>
        <begin position="737"/>
        <end position="749"/>
    </location>
</feature>
<dbReference type="Pfam" id="PF07714">
    <property type="entry name" value="PK_Tyr_Ser-Thr"/>
    <property type="match status" value="1"/>
</dbReference>
<dbReference type="CDD" id="cd00054">
    <property type="entry name" value="EGF_CA"/>
    <property type="match status" value="1"/>
</dbReference>
<dbReference type="InterPro" id="IPR000719">
    <property type="entry name" value="Prot_kinase_dom"/>
</dbReference>
<dbReference type="SUPFAM" id="SSF53300">
    <property type="entry name" value="vWA-like"/>
    <property type="match status" value="1"/>
</dbReference>
<dbReference type="SUPFAM" id="SSF48726">
    <property type="entry name" value="Immunoglobulin"/>
    <property type="match status" value="1"/>
</dbReference>
<keyword evidence="8" id="KW-0829">Tyrosine-protein kinase</keyword>
<feature type="compositionally biased region" description="Basic and acidic residues" evidence="14">
    <location>
        <begin position="490"/>
        <end position="502"/>
    </location>
</feature>
<feature type="region of interest" description="Disordered" evidence="14">
    <location>
        <begin position="490"/>
        <end position="525"/>
    </location>
</feature>
<dbReference type="FunFam" id="1.10.510.10:FF:000712">
    <property type="entry name" value="Uncharacterized protein"/>
    <property type="match status" value="1"/>
</dbReference>
<evidence type="ECO:0000256" key="2">
    <source>
        <dbReference type="ARBA" id="ARBA00011902"/>
    </source>
</evidence>
<evidence type="ECO:0000259" key="18">
    <source>
        <dbReference type="PROSITE" id="PS50835"/>
    </source>
</evidence>
<feature type="compositionally biased region" description="Basic and acidic residues" evidence="14">
    <location>
        <begin position="721"/>
        <end position="730"/>
    </location>
</feature>
<keyword evidence="9" id="KW-1015">Disulfide bond</keyword>
<keyword evidence="8" id="KW-0418">Kinase</keyword>
<dbReference type="InterPro" id="IPR013783">
    <property type="entry name" value="Ig-like_fold"/>
</dbReference>
<reference evidence="19" key="1">
    <citation type="journal article" date="2008" name="Nature">
        <title>The amphioxus genome and the evolution of the chordate karyotype.</title>
        <authorList>
            <consortium name="US DOE Joint Genome Institute (JGI-PGF)"/>
            <person name="Putnam N.H."/>
            <person name="Butts T."/>
            <person name="Ferrier D.E.K."/>
            <person name="Furlong R.F."/>
            <person name="Hellsten U."/>
            <person name="Kawashima T."/>
            <person name="Robinson-Rechavi M."/>
            <person name="Shoguchi E."/>
            <person name="Terry A."/>
            <person name="Yu J.-K."/>
            <person name="Benito-Gutierrez E.L."/>
            <person name="Dubchak I."/>
            <person name="Garcia-Fernandez J."/>
            <person name="Gibson-Brown J.J."/>
            <person name="Grigoriev I.V."/>
            <person name="Horton A.C."/>
            <person name="de Jong P.J."/>
            <person name="Jurka J."/>
            <person name="Kapitonov V.V."/>
            <person name="Kohara Y."/>
            <person name="Kuroki Y."/>
            <person name="Lindquist E."/>
            <person name="Lucas S."/>
            <person name="Osoegawa K."/>
            <person name="Pennacchio L.A."/>
            <person name="Salamov A.A."/>
            <person name="Satou Y."/>
            <person name="Sauka-Spengler T."/>
            <person name="Schmutz J."/>
            <person name="Shin-I T."/>
            <person name="Toyoda A."/>
            <person name="Bronner-Fraser M."/>
            <person name="Fujiyama A."/>
            <person name="Holland L.Z."/>
            <person name="Holland P.W.H."/>
            <person name="Satoh N."/>
            <person name="Rokhsar D.S."/>
        </authorList>
    </citation>
    <scope>NUCLEOTIDE SEQUENCE [LARGE SCALE GENOMIC DNA]</scope>
    <source>
        <strain evidence="19">S238N-H82</strain>
        <tissue evidence="19">Testes</tissue>
    </source>
</reference>
<evidence type="ECO:0000256" key="8">
    <source>
        <dbReference type="ARBA" id="ARBA00023137"/>
    </source>
</evidence>
<dbReference type="Pfam" id="PF13519">
    <property type="entry name" value="VWA_2"/>
    <property type="match status" value="1"/>
</dbReference>
<evidence type="ECO:0000256" key="7">
    <source>
        <dbReference type="ARBA" id="ARBA00023136"/>
    </source>
</evidence>
<feature type="domain" description="VWFA" evidence="17">
    <location>
        <begin position="190"/>
        <end position="385"/>
    </location>
</feature>
<dbReference type="PROSITE" id="PS50011">
    <property type="entry name" value="PROTEIN_KINASE_DOM"/>
    <property type="match status" value="1"/>
</dbReference>
<protein>
    <recommendedName>
        <fullName evidence="2">receptor protein-tyrosine kinase</fullName>
        <ecNumber evidence="2">2.7.10.1</ecNumber>
    </recommendedName>
</protein>
<sequence>MWQKMKAMASSIANESPTSGKIFHGEDRPFAPPAMKTEMKKYKRIIQDTKAEQAAKKKKEAPVAPVTKVTVRPKTVNKPKRPETPKTPDWEAKRGTNLITTKTFKNKYFTLSEKLVSGRTGKKSRESVKDLIIKHGGTPVPFIQNSILVCTKEEFEKKTGKQPPRMNVVWELSSKDRDFEAASMRRTPLRFVAVIDESGSMNNKVGEDNMTLIQRMKVFAELMVQNLKEDDQMAIVTFATDIQVKLPMTQLNEDGKAQALEAIKTLRTRGQTNLSDGLLAALEMFQSGGLFHNGIVLFTDGAANQGITNADHLIQAFNEKKTSVCGEACIPISTFTIGQYRPHLLYEVSQKLGSDAFFWLSDDGNFEADMMIPIFLRETCLVSKVRVSLHALHGLTFEFKSMGSPLMTAETSQLSTGTEAKYFMHDISEDMKKHIPCVLNLPADWETTLPGNDVMYAIVTYVGTDHVERELHAQIPFYHDTVEDLIREEARERDTKQSDNTKEGNVSIPNRKAGHISPRSKVSAVNDREEVKFPMKTTNTHKDPPGIKDDKHVDIPEACSHIIAHTSDLPHQELNKVQRAEIAIVTTMQEDSRVLTVDSINKAATCIRGLGYGSWVLHATRHLQEGINIITQKQDEVKTLVSAEAWLQVTAFTTSMKDDLDFCVTLLEPENIDPSHWARMKAMASSLANETPTAGAVFGKNKQPFVPPKLATKIQKVKVEVAKQKGHDIPEPEPESSEPPPPAPAPVVKPKPKNKPKSPETVKRLYRDAKSTKVVPIAKPFKNQQFTLSEKLVAGKIAKNSTETIKELVIKHGGTPVPFVQNSVLVCTKAEYDKKTGKVRDAIANKYVNLVIVVTDVPGYPPLYDKRCETPALPAGGSAEDYTVLSSDGFISASINGGHLIITTDIIEWHERDPNVVDNFVVMGDDCSSRLLVGSRTLVGRKAFLIPWLKGFAAGRIEVPCYDKKWKRKGKITILDISLDIKLPKWAQNSGYSKDEDVQYVFAIEMNEMWSTSPYWIRCSANITLFDGPVLGEAIAKYNITGCPEGKYGLYCDKNCVCKNGARCHGFNGACECRPGWRGRACDIPWPEVVITATLGDSVVKYIGTNLTLTCLTPHIQVANMTWLYQTGNEDTGTNIIEEAVQNGSISFRPISESTNGKYTCVVKAEDGKLFNAIYVLNATQCPPNYYGKVCSQVCDCQYGGTCDRWEGCLCPPGRRGDKCEHPCAPGTFGLNCSMNCYCQNNASCDAVNGSCICAEGQSGEFCQVVFVPDNHFISDDQVLVVPLASVLLAIVVIGCIVTGVLVKRGRRRLRSLEQTDVGSLELSVMETLSSWEVDKEDIRFEHMIGEGEFGHVVRGRLRVPQGYEVLVAAKSIRPDRMTASAVRDFRREMDNLSRIHEDKEGHPNVVKFYGVLTKSEPQYILVEYASNEDLRRYLWSIREERKTTGHTKLLERLCFAHDVASGLSELARLKIVHRDIAARNVVISDRKVAKIADFGLSRDVYVSSAYKRTNQGGEEELLPLKWMAVESLRDGLYTCESDVWSYGVLLWEIASFGEEPRYAGGPMHPDVCTLLELLRKGVRLQQPENCSQPLYRIIRSCWIVDPSKRPTPEELCQKIDQLGPPRHAAHLVNHDLR</sequence>
<feature type="transmembrane region" description="Helical" evidence="15">
    <location>
        <begin position="1280"/>
        <end position="1303"/>
    </location>
</feature>
<dbReference type="CDD" id="cd00096">
    <property type="entry name" value="Ig"/>
    <property type="match status" value="1"/>
</dbReference>
<dbReference type="InterPro" id="IPR017441">
    <property type="entry name" value="Protein_kinase_ATP_BS"/>
</dbReference>
<proteinExistence type="predicted"/>
<dbReference type="InterPro" id="IPR000742">
    <property type="entry name" value="EGF"/>
</dbReference>
<dbReference type="InterPro" id="IPR036465">
    <property type="entry name" value="vWFA_dom_sf"/>
</dbReference>
<dbReference type="Gene3D" id="3.40.50.410">
    <property type="entry name" value="von Willebrand factor, type A domain"/>
    <property type="match status" value="1"/>
</dbReference>
<dbReference type="Gene3D" id="3.30.200.20">
    <property type="entry name" value="Phosphorylase Kinase, domain 1"/>
    <property type="match status" value="1"/>
</dbReference>
<dbReference type="GO" id="GO:0004714">
    <property type="term" value="F:transmembrane receptor protein tyrosine kinase activity"/>
    <property type="evidence" value="ECO:0007669"/>
    <property type="project" value="UniProtKB-EC"/>
</dbReference>
<evidence type="ECO:0000259" key="16">
    <source>
        <dbReference type="PROSITE" id="PS50011"/>
    </source>
</evidence>
<organism>
    <name type="scientific">Branchiostoma floridae</name>
    <name type="common">Florida lancelet</name>
    <name type="synonym">Amphioxus</name>
    <dbReference type="NCBI Taxonomy" id="7739"/>
    <lineage>
        <taxon>Eukaryota</taxon>
        <taxon>Metazoa</taxon>
        <taxon>Chordata</taxon>
        <taxon>Cephalochordata</taxon>
        <taxon>Leptocardii</taxon>
        <taxon>Amphioxiformes</taxon>
        <taxon>Branchiostomatidae</taxon>
        <taxon>Branchiostoma</taxon>
    </lineage>
</organism>
<keyword evidence="5 13" id="KW-0067">ATP-binding</keyword>
<feature type="domain" description="Protein kinase" evidence="16">
    <location>
        <begin position="1339"/>
        <end position="1627"/>
    </location>
</feature>
<keyword evidence="7 15" id="KW-0472">Membrane</keyword>
<feature type="region of interest" description="Disordered" evidence="14">
    <location>
        <begin position="721"/>
        <end position="765"/>
    </location>
</feature>
<evidence type="ECO:0000256" key="11">
    <source>
        <dbReference type="ARBA" id="ARBA00023180"/>
    </source>
</evidence>
<evidence type="ECO:0000256" key="5">
    <source>
        <dbReference type="ARBA" id="ARBA00022840"/>
    </source>
</evidence>
<dbReference type="InterPro" id="IPR020635">
    <property type="entry name" value="Tyr_kinase_cat_dom"/>
</dbReference>
<dbReference type="PROSITE" id="PS01186">
    <property type="entry name" value="EGF_2"/>
    <property type="match status" value="1"/>
</dbReference>
<dbReference type="FunFam" id="2.170.300.10:FF:000023">
    <property type="entry name" value="Platelet endothelial aggregation receptor 1"/>
    <property type="match status" value="1"/>
</dbReference>
<keyword evidence="6 15" id="KW-1133">Transmembrane helix</keyword>
<keyword evidence="11" id="KW-0325">Glycoprotein</keyword>
<evidence type="ECO:0000256" key="6">
    <source>
        <dbReference type="ARBA" id="ARBA00022989"/>
    </source>
</evidence>
<dbReference type="InterPro" id="IPR001245">
    <property type="entry name" value="Ser-Thr/Tyr_kinase_cat_dom"/>
</dbReference>
<dbReference type="CDD" id="cd00055">
    <property type="entry name" value="EGF_Lam"/>
    <property type="match status" value="1"/>
</dbReference>
<dbReference type="EC" id="2.7.10.1" evidence="2"/>
<accession>C3Y508</accession>
<dbReference type="PROSITE" id="PS50234">
    <property type="entry name" value="VWFA"/>
    <property type="match status" value="1"/>
</dbReference>
<evidence type="ECO:0000256" key="4">
    <source>
        <dbReference type="ARBA" id="ARBA00022692"/>
    </source>
</evidence>